<evidence type="ECO:0000259" key="12">
    <source>
        <dbReference type="PROSITE" id="PS50885"/>
    </source>
</evidence>
<dbReference type="SMART" id="SM00387">
    <property type="entry name" value="HATPase_c"/>
    <property type="match status" value="1"/>
</dbReference>
<dbReference type="PROSITE" id="PS50109">
    <property type="entry name" value="HIS_KIN"/>
    <property type="match status" value="1"/>
</dbReference>
<dbReference type="PRINTS" id="PR00344">
    <property type="entry name" value="BCTRLSENSOR"/>
</dbReference>
<evidence type="ECO:0000256" key="3">
    <source>
        <dbReference type="ARBA" id="ARBA00012438"/>
    </source>
</evidence>
<keyword evidence="8" id="KW-1133">Transmembrane helix</keyword>
<dbReference type="InterPro" id="IPR003660">
    <property type="entry name" value="HAMP_dom"/>
</dbReference>
<evidence type="ECO:0000313" key="13">
    <source>
        <dbReference type="EMBL" id="HIR09149.1"/>
    </source>
</evidence>
<dbReference type="InterPro" id="IPR003594">
    <property type="entry name" value="HATPase_dom"/>
</dbReference>
<gene>
    <name evidence="13" type="ORF">IAA70_01960</name>
</gene>
<keyword evidence="6" id="KW-0812">Transmembrane</keyword>
<dbReference type="InterPro" id="IPR036890">
    <property type="entry name" value="HATPase_C_sf"/>
</dbReference>
<keyword evidence="9" id="KW-0902">Two-component regulatory system</keyword>
<keyword evidence="4" id="KW-0597">Phosphoprotein</keyword>
<dbReference type="CDD" id="cd06225">
    <property type="entry name" value="HAMP"/>
    <property type="match status" value="1"/>
</dbReference>
<comment type="caution">
    <text evidence="13">The sequence shown here is derived from an EMBL/GenBank/DDBJ whole genome shotgun (WGS) entry which is preliminary data.</text>
</comment>
<dbReference type="GO" id="GO:0005886">
    <property type="term" value="C:plasma membrane"/>
    <property type="evidence" value="ECO:0007669"/>
    <property type="project" value="TreeGrafter"/>
</dbReference>
<keyword evidence="10" id="KW-0472">Membrane</keyword>
<feature type="domain" description="Histidine kinase" evidence="11">
    <location>
        <begin position="228"/>
        <end position="448"/>
    </location>
</feature>
<feature type="domain" description="HAMP" evidence="12">
    <location>
        <begin position="168"/>
        <end position="220"/>
    </location>
</feature>
<keyword evidence="7 13" id="KW-0418">Kinase</keyword>
<dbReference type="InterPro" id="IPR005467">
    <property type="entry name" value="His_kinase_dom"/>
</dbReference>
<dbReference type="Pfam" id="PF00672">
    <property type="entry name" value="HAMP"/>
    <property type="match status" value="1"/>
</dbReference>
<name>A0A9D1A6G9_9FIRM</name>
<reference evidence="13" key="1">
    <citation type="submission" date="2020-10" db="EMBL/GenBank/DDBJ databases">
        <authorList>
            <person name="Gilroy R."/>
        </authorList>
    </citation>
    <scope>NUCLEOTIDE SEQUENCE</scope>
    <source>
        <strain evidence="13">ChiHjej9B8-7071</strain>
    </source>
</reference>
<dbReference type="FunFam" id="1.10.287.130:FF:000001">
    <property type="entry name" value="Two-component sensor histidine kinase"/>
    <property type="match status" value="1"/>
</dbReference>
<dbReference type="PANTHER" id="PTHR45436:SF5">
    <property type="entry name" value="SENSOR HISTIDINE KINASE TRCS"/>
    <property type="match status" value="1"/>
</dbReference>
<dbReference type="AlphaFoldDB" id="A0A9D1A6G9"/>
<dbReference type="CDD" id="cd00075">
    <property type="entry name" value="HATPase"/>
    <property type="match status" value="1"/>
</dbReference>
<sequence>MLLFLNDYASALTRQLLYRSKETSLQDKAQLVTSSFSGVDTLTPENTAQVISVLGDLNVTRVLIVDGEGCALYDSLTQRSAVGKFVLLREVAEAMAGQNVFYSRYADGLLTSYAAVPIYLYDSPIGCVYISDVDEDLGEIIQSLERNIARISLGMELLMVLCSLAFALASSRKMHKILASMDLAREGEYNHKIQMHGTDEYGRLAGEFNKLTDRLQASEQAQRQFVSDASHELKTPLASIKLLSDSILQNDMDAETMREFVADIGSEADRLTRMAQKLLALTKAESVKEGEQKEADHEVVDLSRVIGQVFKMLIPLADQREISLRCTMEKDCTVLSMEDDMYQIIFNLVENAVKYNKDGGLVHVRLGHQDDEITVEVEDTGVGIPEDAAAHVFERFYRVDKARSRQAGGSGLGLSIVHDLVKRNFGEITLRHRPEGGTIFTVTFPYFDVEVEE</sequence>
<dbReference type="FunFam" id="3.30.565.10:FF:000006">
    <property type="entry name" value="Sensor histidine kinase WalK"/>
    <property type="match status" value="1"/>
</dbReference>
<evidence type="ECO:0000256" key="10">
    <source>
        <dbReference type="ARBA" id="ARBA00023136"/>
    </source>
</evidence>
<dbReference type="PANTHER" id="PTHR45436">
    <property type="entry name" value="SENSOR HISTIDINE KINASE YKOH"/>
    <property type="match status" value="1"/>
</dbReference>
<reference evidence="13" key="2">
    <citation type="journal article" date="2021" name="PeerJ">
        <title>Extensive microbial diversity within the chicken gut microbiome revealed by metagenomics and culture.</title>
        <authorList>
            <person name="Gilroy R."/>
            <person name="Ravi A."/>
            <person name="Getino M."/>
            <person name="Pursley I."/>
            <person name="Horton D.L."/>
            <person name="Alikhan N.F."/>
            <person name="Baker D."/>
            <person name="Gharbi K."/>
            <person name="Hall N."/>
            <person name="Watson M."/>
            <person name="Adriaenssens E.M."/>
            <person name="Foster-Nyarko E."/>
            <person name="Jarju S."/>
            <person name="Secka A."/>
            <person name="Antonio M."/>
            <person name="Oren A."/>
            <person name="Chaudhuri R.R."/>
            <person name="La Ragione R."/>
            <person name="Hildebrand F."/>
            <person name="Pallen M.J."/>
        </authorList>
    </citation>
    <scope>NUCLEOTIDE SEQUENCE</scope>
    <source>
        <strain evidence="13">ChiHjej9B8-7071</strain>
    </source>
</reference>
<organism evidence="13 14">
    <name type="scientific">Candidatus Avoscillospira stercoripullorum</name>
    <dbReference type="NCBI Taxonomy" id="2840709"/>
    <lineage>
        <taxon>Bacteria</taxon>
        <taxon>Bacillati</taxon>
        <taxon>Bacillota</taxon>
        <taxon>Clostridia</taxon>
        <taxon>Eubacteriales</taxon>
        <taxon>Oscillospiraceae</taxon>
        <taxon>Oscillospiraceae incertae sedis</taxon>
        <taxon>Candidatus Avoscillospira</taxon>
    </lineage>
</organism>
<evidence type="ECO:0000256" key="9">
    <source>
        <dbReference type="ARBA" id="ARBA00023012"/>
    </source>
</evidence>
<evidence type="ECO:0000313" key="14">
    <source>
        <dbReference type="Proteomes" id="UP000824258"/>
    </source>
</evidence>
<dbReference type="InterPro" id="IPR036097">
    <property type="entry name" value="HisK_dim/P_sf"/>
</dbReference>
<evidence type="ECO:0000256" key="8">
    <source>
        <dbReference type="ARBA" id="ARBA00022989"/>
    </source>
</evidence>
<dbReference type="InterPro" id="IPR004358">
    <property type="entry name" value="Sig_transdc_His_kin-like_C"/>
</dbReference>
<dbReference type="CDD" id="cd00082">
    <property type="entry name" value="HisKA"/>
    <property type="match status" value="1"/>
</dbReference>
<dbReference type="Proteomes" id="UP000824258">
    <property type="component" value="Unassembled WGS sequence"/>
</dbReference>
<protein>
    <recommendedName>
        <fullName evidence="3">histidine kinase</fullName>
        <ecNumber evidence="3">2.7.13.3</ecNumber>
    </recommendedName>
</protein>
<dbReference type="Pfam" id="PF00512">
    <property type="entry name" value="HisKA"/>
    <property type="match status" value="1"/>
</dbReference>
<dbReference type="EC" id="2.7.13.3" evidence="3"/>
<evidence type="ECO:0000256" key="4">
    <source>
        <dbReference type="ARBA" id="ARBA00022553"/>
    </source>
</evidence>
<dbReference type="Pfam" id="PF02518">
    <property type="entry name" value="HATPase_c"/>
    <property type="match status" value="1"/>
</dbReference>
<evidence type="ECO:0000256" key="1">
    <source>
        <dbReference type="ARBA" id="ARBA00000085"/>
    </source>
</evidence>
<dbReference type="EMBL" id="DVGD01000055">
    <property type="protein sequence ID" value="HIR09149.1"/>
    <property type="molecule type" value="Genomic_DNA"/>
</dbReference>
<accession>A0A9D1A6G9</accession>
<dbReference type="GO" id="GO:0000155">
    <property type="term" value="F:phosphorelay sensor kinase activity"/>
    <property type="evidence" value="ECO:0007669"/>
    <property type="project" value="InterPro"/>
</dbReference>
<dbReference type="Gene3D" id="6.10.340.10">
    <property type="match status" value="1"/>
</dbReference>
<evidence type="ECO:0000256" key="2">
    <source>
        <dbReference type="ARBA" id="ARBA00004370"/>
    </source>
</evidence>
<dbReference type="SUPFAM" id="SSF47384">
    <property type="entry name" value="Homodimeric domain of signal transducing histidine kinase"/>
    <property type="match status" value="1"/>
</dbReference>
<comment type="catalytic activity">
    <reaction evidence="1">
        <text>ATP + protein L-histidine = ADP + protein N-phospho-L-histidine.</text>
        <dbReference type="EC" id="2.7.13.3"/>
    </reaction>
</comment>
<proteinExistence type="predicted"/>
<dbReference type="InterPro" id="IPR003661">
    <property type="entry name" value="HisK_dim/P_dom"/>
</dbReference>
<dbReference type="SMART" id="SM00304">
    <property type="entry name" value="HAMP"/>
    <property type="match status" value="1"/>
</dbReference>
<comment type="subcellular location">
    <subcellularLocation>
        <location evidence="2">Membrane</location>
    </subcellularLocation>
</comment>
<keyword evidence="5" id="KW-0808">Transferase</keyword>
<dbReference type="SMART" id="SM00388">
    <property type="entry name" value="HisKA"/>
    <property type="match status" value="1"/>
</dbReference>
<evidence type="ECO:0000259" key="11">
    <source>
        <dbReference type="PROSITE" id="PS50109"/>
    </source>
</evidence>
<dbReference type="SUPFAM" id="SSF55874">
    <property type="entry name" value="ATPase domain of HSP90 chaperone/DNA topoisomerase II/histidine kinase"/>
    <property type="match status" value="1"/>
</dbReference>
<dbReference type="InterPro" id="IPR050428">
    <property type="entry name" value="TCS_sensor_his_kinase"/>
</dbReference>
<evidence type="ECO:0000256" key="7">
    <source>
        <dbReference type="ARBA" id="ARBA00022777"/>
    </source>
</evidence>
<dbReference type="PROSITE" id="PS50885">
    <property type="entry name" value="HAMP"/>
    <property type="match status" value="1"/>
</dbReference>
<dbReference type="Gene3D" id="3.30.565.10">
    <property type="entry name" value="Histidine kinase-like ATPase, C-terminal domain"/>
    <property type="match status" value="1"/>
</dbReference>
<dbReference type="Gene3D" id="1.10.287.130">
    <property type="match status" value="1"/>
</dbReference>
<evidence type="ECO:0000256" key="6">
    <source>
        <dbReference type="ARBA" id="ARBA00022692"/>
    </source>
</evidence>
<evidence type="ECO:0000256" key="5">
    <source>
        <dbReference type="ARBA" id="ARBA00022679"/>
    </source>
</evidence>